<dbReference type="Proteomes" id="UP000263993">
    <property type="component" value="Unassembled WGS sequence"/>
</dbReference>
<feature type="transmembrane region" description="Helical" evidence="1">
    <location>
        <begin position="6"/>
        <end position="26"/>
    </location>
</feature>
<evidence type="ECO:0000313" key="3">
    <source>
        <dbReference type="Proteomes" id="UP000263993"/>
    </source>
</evidence>
<dbReference type="RefSeq" id="WP_115515873.1">
    <property type="nucleotide sequence ID" value="NZ_QRGO01000001.1"/>
</dbReference>
<comment type="caution">
    <text evidence="2">The sequence shown here is derived from an EMBL/GenBank/DDBJ whole genome shotgun (WGS) entry which is preliminary data.</text>
</comment>
<organism evidence="2 3">
    <name type="scientific">Undibacter mobilis</name>
    <dbReference type="NCBI Taxonomy" id="2292256"/>
    <lineage>
        <taxon>Bacteria</taxon>
        <taxon>Pseudomonadati</taxon>
        <taxon>Pseudomonadota</taxon>
        <taxon>Alphaproteobacteria</taxon>
        <taxon>Hyphomicrobiales</taxon>
        <taxon>Nitrobacteraceae</taxon>
        <taxon>Undibacter</taxon>
    </lineage>
</organism>
<accession>A0A371B8J7</accession>
<keyword evidence="1" id="KW-0812">Transmembrane</keyword>
<dbReference type="OrthoDB" id="8445349at2"/>
<evidence type="ECO:0000313" key="2">
    <source>
        <dbReference type="EMBL" id="RDV03847.1"/>
    </source>
</evidence>
<dbReference type="AlphaFoldDB" id="A0A371B8J7"/>
<protein>
    <submittedName>
        <fullName evidence="2">Uncharacterized protein</fullName>
    </submittedName>
</protein>
<reference evidence="3" key="1">
    <citation type="submission" date="2018-08" db="EMBL/GenBank/DDBJ databases">
        <authorList>
            <person name="Kim S.-J."/>
            <person name="Jung G.-Y."/>
        </authorList>
    </citation>
    <scope>NUCLEOTIDE SEQUENCE [LARGE SCALE GENOMIC DNA]</scope>
    <source>
        <strain evidence="3">GY_H</strain>
    </source>
</reference>
<name>A0A371B8J7_9BRAD</name>
<keyword evidence="1" id="KW-0472">Membrane</keyword>
<proteinExistence type="predicted"/>
<gene>
    <name evidence="2" type="ORF">DXH78_04160</name>
</gene>
<keyword evidence="1" id="KW-1133">Transmembrane helix</keyword>
<sequence length="141" mass="15783">MKPKFVLLTFFALGVLMIGITIYYAATIDRAQRDIDTVVAPDGRYKAVHMRVYGDKPEPFCVDTIAIYLALYPESFVSSKRAYEVYGAPCAAPDKRAALPKIEWTSNKSVRITYATAGDKPPRKRDKDASLFVDIAWVKAN</sequence>
<evidence type="ECO:0000256" key="1">
    <source>
        <dbReference type="SAM" id="Phobius"/>
    </source>
</evidence>
<keyword evidence="3" id="KW-1185">Reference proteome</keyword>
<dbReference type="EMBL" id="QRGO01000001">
    <property type="protein sequence ID" value="RDV03847.1"/>
    <property type="molecule type" value="Genomic_DNA"/>
</dbReference>